<protein>
    <submittedName>
        <fullName evidence="2">Uncharacterized protein</fullName>
    </submittedName>
</protein>
<sequence length="21" mass="2332">QRRWPLSPPGSAIPASARRDI</sequence>
<evidence type="ECO:0000313" key="2">
    <source>
        <dbReference type="EMBL" id="CAA9429513.1"/>
    </source>
</evidence>
<proteinExistence type="predicted"/>
<reference evidence="2" key="1">
    <citation type="submission" date="2020-02" db="EMBL/GenBank/DDBJ databases">
        <authorList>
            <person name="Meier V. D."/>
        </authorList>
    </citation>
    <scope>NUCLEOTIDE SEQUENCE</scope>
    <source>
        <strain evidence="2">AVDCRST_MAG15</strain>
    </source>
</reference>
<accession>A0A6J4Q6V6</accession>
<feature type="region of interest" description="Disordered" evidence="1">
    <location>
        <begin position="1"/>
        <end position="21"/>
    </location>
</feature>
<name>A0A6J4Q6V6_9RHOB</name>
<gene>
    <name evidence="2" type="ORF">AVDCRST_MAG15-2761</name>
</gene>
<feature type="non-terminal residue" evidence="2">
    <location>
        <position position="1"/>
    </location>
</feature>
<feature type="non-terminal residue" evidence="2">
    <location>
        <position position="21"/>
    </location>
</feature>
<dbReference type="AlphaFoldDB" id="A0A6J4Q6V6"/>
<dbReference type="EMBL" id="CADCUU010000414">
    <property type="protein sequence ID" value="CAA9429513.1"/>
    <property type="molecule type" value="Genomic_DNA"/>
</dbReference>
<evidence type="ECO:0000256" key="1">
    <source>
        <dbReference type="SAM" id="MobiDB-lite"/>
    </source>
</evidence>
<organism evidence="2">
    <name type="scientific">uncultured Rubellimicrobium sp</name>
    <dbReference type="NCBI Taxonomy" id="543078"/>
    <lineage>
        <taxon>Bacteria</taxon>
        <taxon>Pseudomonadati</taxon>
        <taxon>Pseudomonadota</taxon>
        <taxon>Alphaproteobacteria</taxon>
        <taxon>Rhodobacterales</taxon>
        <taxon>Roseobacteraceae</taxon>
        <taxon>Rubellimicrobium</taxon>
        <taxon>environmental samples</taxon>
    </lineage>
</organism>